<reference evidence="2" key="1">
    <citation type="journal article" date="2014" name="Front. Microbiol.">
        <title>High frequency of phylogenetically diverse reductive dehalogenase-homologous genes in deep subseafloor sedimentary metagenomes.</title>
        <authorList>
            <person name="Kawai M."/>
            <person name="Futagami T."/>
            <person name="Toyoda A."/>
            <person name="Takaki Y."/>
            <person name="Nishi S."/>
            <person name="Hori S."/>
            <person name="Arai W."/>
            <person name="Tsubouchi T."/>
            <person name="Morono Y."/>
            <person name="Uchiyama I."/>
            <person name="Ito T."/>
            <person name="Fujiyama A."/>
            <person name="Inagaki F."/>
            <person name="Takami H."/>
        </authorList>
    </citation>
    <scope>NUCLEOTIDE SEQUENCE</scope>
    <source>
        <strain evidence="2">Expedition CK06-06</strain>
    </source>
</reference>
<gene>
    <name evidence="2" type="ORF">S01H1_43644</name>
</gene>
<protein>
    <submittedName>
        <fullName evidence="2">Uncharacterized protein</fullName>
    </submittedName>
</protein>
<comment type="caution">
    <text evidence="2">The sequence shown here is derived from an EMBL/GenBank/DDBJ whole genome shotgun (WGS) entry which is preliminary data.</text>
</comment>
<feature type="region of interest" description="Disordered" evidence="1">
    <location>
        <begin position="85"/>
        <end position="112"/>
    </location>
</feature>
<accession>X0U699</accession>
<evidence type="ECO:0000256" key="1">
    <source>
        <dbReference type="SAM" id="MobiDB-lite"/>
    </source>
</evidence>
<sequence length="112" mass="12723">MHVGVAQGPSERVNAVRRIMPIMHFDHNNRVAVGLSRLRRYCRKWNDSMQTYTTPRHDINSHGADALGEFAVNCGIFPRELAAVPKPKPKPQFGQVYLPGPPRPDGRRRIKI</sequence>
<dbReference type="AlphaFoldDB" id="X0U699"/>
<organism evidence="2">
    <name type="scientific">marine sediment metagenome</name>
    <dbReference type="NCBI Taxonomy" id="412755"/>
    <lineage>
        <taxon>unclassified sequences</taxon>
        <taxon>metagenomes</taxon>
        <taxon>ecological metagenomes</taxon>
    </lineage>
</organism>
<name>X0U699_9ZZZZ</name>
<evidence type="ECO:0000313" key="2">
    <source>
        <dbReference type="EMBL" id="GAG01304.1"/>
    </source>
</evidence>
<proteinExistence type="predicted"/>
<dbReference type="EMBL" id="BARS01027809">
    <property type="protein sequence ID" value="GAG01304.1"/>
    <property type="molecule type" value="Genomic_DNA"/>
</dbReference>